<evidence type="ECO:0000313" key="5">
    <source>
        <dbReference type="Proteomes" id="UP000532204"/>
    </source>
</evidence>
<gene>
    <name evidence="2" type="primary">exc2</name>
    <name evidence="3" type="ORF">DD762_27165</name>
    <name evidence="2" type="ORF">E6D34_25620</name>
</gene>
<sequence length="142" mass="16098">MKRSGGTRYLYLISLITVAAALTACTPKGSVEQHTRHYVYASDDRSDPNFYTNKADTTRMMIPFFQQFREMGEKDKAAGVSAETAQQRIKEFHSEKFLQSLRSTTTFAGRKYTNSDMPSPEKMKLLADTISAVYLDGYEGRQ</sequence>
<dbReference type="Proteomes" id="UP000245761">
    <property type="component" value="Unassembled WGS sequence"/>
</dbReference>
<dbReference type="AlphaFoldDB" id="A0A0D8W7S7"/>
<keyword evidence="3" id="KW-0614">Plasmid</keyword>
<evidence type="ECO:0000313" key="3">
    <source>
        <dbReference type="EMBL" id="PWH51931.1"/>
    </source>
</evidence>
<feature type="chain" id="PRO_5035989766" evidence="1">
    <location>
        <begin position="25"/>
        <end position="142"/>
    </location>
</feature>
<dbReference type="Proteomes" id="UP000532204">
    <property type="component" value="Unassembled WGS sequence"/>
</dbReference>
<evidence type="ECO:0000313" key="2">
    <source>
        <dbReference type="EMBL" id="EFC9752551.1"/>
    </source>
</evidence>
<reference evidence="2 5" key="2">
    <citation type="submission" date="2019-05" db="EMBL/GenBank/DDBJ databases">
        <authorList>
            <consortium name="NARMS: The National Antimicrobial Resistance Monitoring System"/>
        </authorList>
    </citation>
    <scope>NUCLEOTIDE SEQUENCE [LARGE SCALE GENOMIC DNA]</scope>
    <source>
        <strain evidence="2 5">CVM N18EC122</strain>
    </source>
</reference>
<dbReference type="PROSITE" id="PS51257">
    <property type="entry name" value="PROKAR_LIPOPROTEIN"/>
    <property type="match status" value="1"/>
</dbReference>
<dbReference type="RefSeq" id="WP_000830435.1">
    <property type="nucleotide sequence ID" value="NZ_BFID01000100.1"/>
</dbReference>
<name>A0A0D8W7S7_ECOLX</name>
<geneLocation type="plasmid" evidence="3">
    <name>unnamed6</name>
</geneLocation>
<feature type="signal peptide" evidence="1">
    <location>
        <begin position="1"/>
        <end position="24"/>
    </location>
</feature>
<comment type="caution">
    <text evidence="3">The sequence shown here is derived from an EMBL/GenBank/DDBJ whole genome shotgun (WGS) entry which is preliminary data.</text>
</comment>
<dbReference type="NCBIfam" id="NF033828">
    <property type="entry name" value="entry_exc2_fam"/>
    <property type="match status" value="1"/>
</dbReference>
<dbReference type="EMBL" id="AASEBA010000102">
    <property type="protein sequence ID" value="EFC9752551.1"/>
    <property type="molecule type" value="Genomic_DNA"/>
</dbReference>
<evidence type="ECO:0000256" key="1">
    <source>
        <dbReference type="SAM" id="SignalP"/>
    </source>
</evidence>
<keyword evidence="1" id="KW-0732">Signal</keyword>
<reference evidence="3 4" key="1">
    <citation type="submission" date="2018-04" db="EMBL/GenBank/DDBJ databases">
        <title>Draft Genomic Sequencing Of Potential Extraintestinal Pathogenic Escherichia coli B8S56 Isolated from Retail Chicken Skin.</title>
        <authorList>
            <person name="Xu A."/>
            <person name="Tilman S."/>
            <person name="Wisser-Parker K."/>
            <person name="Scullen O.J."/>
            <person name="Sommers C."/>
        </authorList>
    </citation>
    <scope>NUCLEOTIDE SEQUENCE [LARGE SCALE GENOMIC DNA]</scope>
    <source>
        <strain evidence="3 4">B8S56</strain>
        <plasmid evidence="3">unnamed6</plasmid>
    </source>
</reference>
<keyword evidence="2" id="KW-0449">Lipoprotein</keyword>
<accession>A0A0D8W7S7</accession>
<evidence type="ECO:0000313" key="4">
    <source>
        <dbReference type="Proteomes" id="UP000245761"/>
    </source>
</evidence>
<organism evidence="3 4">
    <name type="scientific">Escherichia coli</name>
    <dbReference type="NCBI Taxonomy" id="562"/>
    <lineage>
        <taxon>Bacteria</taxon>
        <taxon>Pseudomonadati</taxon>
        <taxon>Pseudomonadota</taxon>
        <taxon>Gammaproteobacteria</taxon>
        <taxon>Enterobacterales</taxon>
        <taxon>Enterobacteriaceae</taxon>
        <taxon>Escherichia</taxon>
    </lineage>
</organism>
<dbReference type="EMBL" id="QEMT01000100">
    <property type="protein sequence ID" value="PWH51931.1"/>
    <property type="molecule type" value="Genomic_DNA"/>
</dbReference>
<protein>
    <submittedName>
        <fullName evidence="3">Entry exclusion protein 2</fullName>
    </submittedName>
    <submittedName>
        <fullName evidence="2">Exc2 family lipoprotein</fullName>
    </submittedName>
</protein>
<proteinExistence type="predicted"/>